<dbReference type="EMBL" id="JBHSDK010000021">
    <property type="protein sequence ID" value="MFC4336772.1"/>
    <property type="molecule type" value="Genomic_DNA"/>
</dbReference>
<keyword evidence="3" id="KW-1185">Reference proteome</keyword>
<evidence type="ECO:0000313" key="2">
    <source>
        <dbReference type="EMBL" id="MFC4336772.1"/>
    </source>
</evidence>
<dbReference type="SUPFAM" id="SSF53335">
    <property type="entry name" value="S-adenosyl-L-methionine-dependent methyltransferases"/>
    <property type="match status" value="1"/>
</dbReference>
<dbReference type="InterPro" id="IPR052356">
    <property type="entry name" value="Thiol_S-MT"/>
</dbReference>
<dbReference type="Proteomes" id="UP001595823">
    <property type="component" value="Unassembled WGS sequence"/>
</dbReference>
<name>A0ABV8U1P8_9ACTN</name>
<dbReference type="PANTHER" id="PTHR45036:SF1">
    <property type="entry name" value="METHYLTRANSFERASE LIKE 7A"/>
    <property type="match status" value="1"/>
</dbReference>
<sequence>MKTVKNLGDVRRFWNRQSEGYDRKMRMADEKFFGDTRSWLCGRARGETLEVAVGTGLNLAHYPDSVELTGIELSPEMLRHAEEKAEASGRGADLRVGDAQSLDFPDGRFDSVVCTFSLCAIPDERRAVEEMVRVLKPGGRLLLADHVIATSAWIRAIQRVADLVSIPFAGEHFRRRPYEHVKRLGLTFAAHTRFKKGLVERFEAVKPE</sequence>
<proteinExistence type="predicted"/>
<keyword evidence="2" id="KW-0489">Methyltransferase</keyword>
<dbReference type="RefSeq" id="WP_380623014.1">
    <property type="nucleotide sequence ID" value="NZ_JBHSDK010000021.1"/>
</dbReference>
<dbReference type="InterPro" id="IPR029063">
    <property type="entry name" value="SAM-dependent_MTases_sf"/>
</dbReference>
<keyword evidence="2" id="KW-0808">Transferase</keyword>
<dbReference type="PANTHER" id="PTHR45036">
    <property type="entry name" value="METHYLTRANSFERASE LIKE 7B"/>
    <property type="match status" value="1"/>
</dbReference>
<dbReference type="GO" id="GO:0032259">
    <property type="term" value="P:methylation"/>
    <property type="evidence" value="ECO:0007669"/>
    <property type="project" value="UniProtKB-KW"/>
</dbReference>
<accession>A0ABV8U1P8</accession>
<feature type="domain" description="Methyltransferase type 11" evidence="1">
    <location>
        <begin position="49"/>
        <end position="142"/>
    </location>
</feature>
<dbReference type="EC" id="2.1.1.-" evidence="2"/>
<dbReference type="CDD" id="cd02440">
    <property type="entry name" value="AdoMet_MTases"/>
    <property type="match status" value="1"/>
</dbReference>
<dbReference type="Pfam" id="PF08241">
    <property type="entry name" value="Methyltransf_11"/>
    <property type="match status" value="1"/>
</dbReference>
<dbReference type="Gene3D" id="3.40.50.150">
    <property type="entry name" value="Vaccinia Virus protein VP39"/>
    <property type="match status" value="1"/>
</dbReference>
<reference evidence="3" key="1">
    <citation type="journal article" date="2019" name="Int. J. Syst. Evol. Microbiol.">
        <title>The Global Catalogue of Microorganisms (GCM) 10K type strain sequencing project: providing services to taxonomists for standard genome sequencing and annotation.</title>
        <authorList>
            <consortium name="The Broad Institute Genomics Platform"/>
            <consortium name="The Broad Institute Genome Sequencing Center for Infectious Disease"/>
            <person name="Wu L."/>
            <person name="Ma J."/>
        </authorList>
    </citation>
    <scope>NUCLEOTIDE SEQUENCE [LARGE SCALE GENOMIC DNA]</scope>
    <source>
        <strain evidence="3">IBRC-M 10908</strain>
    </source>
</reference>
<gene>
    <name evidence="2" type="ORF">ACFPET_16345</name>
</gene>
<comment type="caution">
    <text evidence="2">The sequence shown here is derived from an EMBL/GenBank/DDBJ whole genome shotgun (WGS) entry which is preliminary data.</text>
</comment>
<evidence type="ECO:0000313" key="3">
    <source>
        <dbReference type="Proteomes" id="UP001595823"/>
    </source>
</evidence>
<dbReference type="InterPro" id="IPR013216">
    <property type="entry name" value="Methyltransf_11"/>
</dbReference>
<dbReference type="GO" id="GO:0008168">
    <property type="term" value="F:methyltransferase activity"/>
    <property type="evidence" value="ECO:0007669"/>
    <property type="project" value="UniProtKB-KW"/>
</dbReference>
<evidence type="ECO:0000259" key="1">
    <source>
        <dbReference type="Pfam" id="PF08241"/>
    </source>
</evidence>
<organism evidence="2 3">
    <name type="scientific">Salininema proteolyticum</name>
    <dbReference type="NCBI Taxonomy" id="1607685"/>
    <lineage>
        <taxon>Bacteria</taxon>
        <taxon>Bacillati</taxon>
        <taxon>Actinomycetota</taxon>
        <taxon>Actinomycetes</taxon>
        <taxon>Glycomycetales</taxon>
        <taxon>Glycomycetaceae</taxon>
        <taxon>Salininema</taxon>
    </lineage>
</organism>
<protein>
    <submittedName>
        <fullName evidence="2">Class I SAM-dependent methyltransferase</fullName>
        <ecNumber evidence="2">2.1.1.-</ecNumber>
    </submittedName>
</protein>